<sequence length="378" mass="43389">MEKVQLLYDQLAEVQVLFRSLNFNPIETKIPTKKAVYETKEEALFFKIFKNHYLMSIIYEINRKENQRDLNEYTKSHTFNILSLTDFKYRENLKYLVLGDTSDIQGSLLKYGRVSETDDIKIIQPDLIPSSVTQLKFDRSNTSPTNIPPSVKTFLCGPHFTKSYLNVDASLPNTIKNVKASIYNPKFLNINPKFFPEFLVTLDLELSFKFNSITLPKTLKFLKLSVIGVYRNHNNTNLGLETEKFIPDLPQLEVLILGKGFDSIIKPLGLGSRIKYLSLSSSFKHHISLNIIPENLKVLQVRGNNTTFENDLFYTNIQCISFPNGTKNQIAPAVSPSTDSFIYEIPTDSITPIDSKNKRKEIIKKYINLPLKFPLNKD</sequence>
<dbReference type="PANTHER" id="PTHR32134">
    <property type="entry name" value="FNIP REPEAT-CONTAINING PROTEIN"/>
    <property type="match status" value="1"/>
</dbReference>
<organism evidence="1 2">
    <name type="scientific">Dictyostelium purpureum</name>
    <name type="common">Slime mold</name>
    <dbReference type="NCBI Taxonomy" id="5786"/>
    <lineage>
        <taxon>Eukaryota</taxon>
        <taxon>Amoebozoa</taxon>
        <taxon>Evosea</taxon>
        <taxon>Eumycetozoa</taxon>
        <taxon>Dictyostelia</taxon>
        <taxon>Dictyosteliales</taxon>
        <taxon>Dictyosteliaceae</taxon>
        <taxon>Dictyostelium</taxon>
    </lineage>
</organism>
<dbReference type="GeneID" id="10500692"/>
<gene>
    <name evidence="1" type="ORF">DICPUDRAFT_78511</name>
</gene>
<proteinExistence type="predicted"/>
<keyword evidence="2" id="KW-1185">Reference proteome</keyword>
<dbReference type="RefSeq" id="XP_003287666.1">
    <property type="nucleotide sequence ID" value="XM_003287618.1"/>
</dbReference>
<evidence type="ECO:0000313" key="2">
    <source>
        <dbReference type="Proteomes" id="UP000001064"/>
    </source>
</evidence>
<dbReference type="InterPro" id="IPR051251">
    <property type="entry name" value="STK_FNIP-Repeat"/>
</dbReference>
<dbReference type="PANTHER" id="PTHR32134:SF169">
    <property type="entry name" value="FNIP REPEAT-CONTAINING PROTEIN-RELATED"/>
    <property type="match status" value="1"/>
</dbReference>
<protein>
    <recommendedName>
        <fullName evidence="3">FNIP repeat-containing protein</fullName>
    </recommendedName>
</protein>
<dbReference type="KEGG" id="dpp:DICPUDRAFT_78511"/>
<evidence type="ECO:0008006" key="3">
    <source>
        <dbReference type="Google" id="ProtNLM"/>
    </source>
</evidence>
<dbReference type="InParanoid" id="F0ZJS0"/>
<reference evidence="2" key="1">
    <citation type="journal article" date="2011" name="Genome Biol.">
        <title>Comparative genomics of the social amoebae Dictyostelium discoideum and Dictyostelium purpureum.</title>
        <authorList>
            <consortium name="US DOE Joint Genome Institute (JGI-PGF)"/>
            <person name="Sucgang R."/>
            <person name="Kuo A."/>
            <person name="Tian X."/>
            <person name="Salerno W."/>
            <person name="Parikh A."/>
            <person name="Feasley C.L."/>
            <person name="Dalin E."/>
            <person name="Tu H."/>
            <person name="Huang E."/>
            <person name="Barry K."/>
            <person name="Lindquist E."/>
            <person name="Shapiro H."/>
            <person name="Bruce D."/>
            <person name="Schmutz J."/>
            <person name="Salamov A."/>
            <person name="Fey P."/>
            <person name="Gaudet P."/>
            <person name="Anjard C."/>
            <person name="Babu M.M."/>
            <person name="Basu S."/>
            <person name="Bushmanova Y."/>
            <person name="van der Wel H."/>
            <person name="Katoh-Kurasawa M."/>
            <person name="Dinh C."/>
            <person name="Coutinho P.M."/>
            <person name="Saito T."/>
            <person name="Elias M."/>
            <person name="Schaap P."/>
            <person name="Kay R.R."/>
            <person name="Henrissat B."/>
            <person name="Eichinger L."/>
            <person name="Rivero F."/>
            <person name="Putnam N.H."/>
            <person name="West C.M."/>
            <person name="Loomis W.F."/>
            <person name="Chisholm R.L."/>
            <person name="Shaulsky G."/>
            <person name="Strassmann J.E."/>
            <person name="Queller D.C."/>
            <person name="Kuspa A."/>
            <person name="Grigoriev I.V."/>
        </authorList>
    </citation>
    <scope>NUCLEOTIDE SEQUENCE [LARGE SCALE GENOMIC DNA]</scope>
    <source>
        <strain evidence="2">QSDP1</strain>
    </source>
</reference>
<name>F0ZJS0_DICPU</name>
<accession>F0ZJS0</accession>
<dbReference type="VEuPathDB" id="AmoebaDB:DICPUDRAFT_78511"/>
<evidence type="ECO:0000313" key="1">
    <source>
        <dbReference type="EMBL" id="EGC35829.1"/>
    </source>
</evidence>
<dbReference type="Proteomes" id="UP000001064">
    <property type="component" value="Unassembled WGS sequence"/>
</dbReference>
<dbReference type="EMBL" id="GL871046">
    <property type="protein sequence ID" value="EGC35829.1"/>
    <property type="molecule type" value="Genomic_DNA"/>
</dbReference>
<dbReference type="AlphaFoldDB" id="F0ZJS0"/>